<accession>A0AAU7NWK5</accession>
<dbReference type="RefSeq" id="WP_305909681.1">
    <property type="nucleotide sequence ID" value="NZ_CP157743.1"/>
</dbReference>
<dbReference type="Pfam" id="PF00011">
    <property type="entry name" value="HSP20"/>
    <property type="match status" value="1"/>
</dbReference>
<dbReference type="InterPro" id="IPR008978">
    <property type="entry name" value="HSP20-like_chaperone"/>
</dbReference>
<evidence type="ECO:0000259" key="3">
    <source>
        <dbReference type="PROSITE" id="PS01031"/>
    </source>
</evidence>
<dbReference type="EMBL" id="CP157743">
    <property type="protein sequence ID" value="XBS21329.1"/>
    <property type="molecule type" value="Genomic_DNA"/>
</dbReference>
<protein>
    <submittedName>
        <fullName evidence="4">Hsp20/alpha crystallin family protein</fullName>
    </submittedName>
</protein>
<organism evidence="4 5">
    <name type="scientific">Methylomarinum roseum</name>
    <dbReference type="NCBI Taxonomy" id="3067653"/>
    <lineage>
        <taxon>Bacteria</taxon>
        <taxon>Pseudomonadati</taxon>
        <taxon>Pseudomonadota</taxon>
        <taxon>Gammaproteobacteria</taxon>
        <taxon>Methylococcales</taxon>
        <taxon>Methylococcaceae</taxon>
        <taxon>Methylomarinum</taxon>
    </lineage>
</organism>
<dbReference type="SUPFAM" id="SSF49764">
    <property type="entry name" value="HSP20-like chaperones"/>
    <property type="match status" value="1"/>
</dbReference>
<gene>
    <name evidence="4" type="ORF">Q9L42_004175</name>
</gene>
<dbReference type="InterPro" id="IPR002068">
    <property type="entry name" value="A-crystallin/Hsp20_dom"/>
</dbReference>
<feature type="domain" description="SHSP" evidence="3">
    <location>
        <begin position="78"/>
        <end position="192"/>
    </location>
</feature>
<dbReference type="PROSITE" id="PS01031">
    <property type="entry name" value="SHSP"/>
    <property type="match status" value="1"/>
</dbReference>
<dbReference type="AlphaFoldDB" id="A0AAU7NWK5"/>
<sequence length="192" mass="22552">MNLKKLNPWNWFKHEESPTAQPDTIPVRREQYDKQLGAQHPMARFHREIDRLFDEAFRGFRFPALSRDVFPETGFQWQRLPTFNPELNISSDDKEYTITLEAAGLEEKDLNIKLNGRRLSIEGNKQEASEDQDKSFYRIERRYGAFQRVLSLPDDADADHIKASMKNGLLTMRIPREQQPNSDTRTINIEKS</sequence>
<evidence type="ECO:0000313" key="4">
    <source>
        <dbReference type="EMBL" id="XBS21329.1"/>
    </source>
</evidence>
<dbReference type="KEGG" id="mech:Q9L42_004175"/>
<evidence type="ECO:0000256" key="2">
    <source>
        <dbReference type="RuleBase" id="RU003616"/>
    </source>
</evidence>
<reference evidence="4 5" key="1">
    <citation type="journal article" date="2024" name="Microbiology">
        <title>Methylomarinum rosea sp. nov., a novel halophilic methanotrophic bacterium from the hypersaline Lake Elton.</title>
        <authorList>
            <person name="Suleimanov R.Z."/>
            <person name="Oshkin I.Y."/>
            <person name="Danilova O.V."/>
            <person name="Suzina N.E."/>
            <person name="Dedysh S.N."/>
        </authorList>
    </citation>
    <scope>NUCLEOTIDE SEQUENCE [LARGE SCALE GENOMIC DNA]</scope>
    <source>
        <strain evidence="4 5">Ch1-1</strain>
    </source>
</reference>
<dbReference type="InterPro" id="IPR031107">
    <property type="entry name" value="Small_HSP"/>
</dbReference>
<evidence type="ECO:0000313" key="5">
    <source>
        <dbReference type="Proteomes" id="UP001225378"/>
    </source>
</evidence>
<keyword evidence="5" id="KW-1185">Reference proteome</keyword>
<name>A0AAU7NWK5_9GAMM</name>
<dbReference type="Proteomes" id="UP001225378">
    <property type="component" value="Chromosome"/>
</dbReference>
<dbReference type="CDD" id="cd06464">
    <property type="entry name" value="ACD_sHsps-like"/>
    <property type="match status" value="1"/>
</dbReference>
<proteinExistence type="inferred from homology"/>
<comment type="similarity">
    <text evidence="1 2">Belongs to the small heat shock protein (HSP20) family.</text>
</comment>
<dbReference type="Gene3D" id="2.60.40.790">
    <property type="match status" value="1"/>
</dbReference>
<dbReference type="PANTHER" id="PTHR11527">
    <property type="entry name" value="HEAT-SHOCK PROTEIN 20 FAMILY MEMBER"/>
    <property type="match status" value="1"/>
</dbReference>
<evidence type="ECO:0000256" key="1">
    <source>
        <dbReference type="PROSITE-ProRule" id="PRU00285"/>
    </source>
</evidence>